<keyword evidence="1" id="KW-1133">Transmembrane helix</keyword>
<dbReference type="AlphaFoldDB" id="A0A8K0R195"/>
<dbReference type="EMBL" id="JAGMVJ010000016">
    <property type="protein sequence ID" value="KAH7079790.1"/>
    <property type="molecule type" value="Genomic_DNA"/>
</dbReference>
<evidence type="ECO:0000313" key="4">
    <source>
        <dbReference type="Proteomes" id="UP000813461"/>
    </source>
</evidence>
<dbReference type="PANTHER" id="PTHR35395">
    <property type="entry name" value="DUF6536 DOMAIN-CONTAINING PROTEIN"/>
    <property type="match status" value="1"/>
</dbReference>
<comment type="caution">
    <text evidence="3">The sequence shown here is derived from an EMBL/GenBank/DDBJ whole genome shotgun (WGS) entry which is preliminary data.</text>
</comment>
<keyword evidence="4" id="KW-1185">Reference proteome</keyword>
<feature type="domain" description="DUF6536" evidence="2">
    <location>
        <begin position="1"/>
        <end position="80"/>
    </location>
</feature>
<organism evidence="3 4">
    <name type="scientific">Paraphoma chrysanthemicola</name>
    <dbReference type="NCBI Taxonomy" id="798071"/>
    <lineage>
        <taxon>Eukaryota</taxon>
        <taxon>Fungi</taxon>
        <taxon>Dikarya</taxon>
        <taxon>Ascomycota</taxon>
        <taxon>Pezizomycotina</taxon>
        <taxon>Dothideomycetes</taxon>
        <taxon>Pleosporomycetidae</taxon>
        <taxon>Pleosporales</taxon>
        <taxon>Pleosporineae</taxon>
        <taxon>Phaeosphaeriaceae</taxon>
        <taxon>Paraphoma</taxon>
    </lineage>
</organism>
<protein>
    <recommendedName>
        <fullName evidence="2">DUF6536 domain-containing protein</fullName>
    </recommendedName>
</protein>
<evidence type="ECO:0000256" key="1">
    <source>
        <dbReference type="SAM" id="Phobius"/>
    </source>
</evidence>
<proteinExistence type="predicted"/>
<dbReference type="PANTHER" id="PTHR35395:SF1">
    <property type="entry name" value="DUF6536 DOMAIN-CONTAINING PROTEIN"/>
    <property type="match status" value="1"/>
</dbReference>
<dbReference type="OrthoDB" id="5429634at2759"/>
<accession>A0A8K0R195</accession>
<gene>
    <name evidence="3" type="ORF">FB567DRAFT_449562</name>
</gene>
<dbReference type="Proteomes" id="UP000813461">
    <property type="component" value="Unassembled WGS sequence"/>
</dbReference>
<keyword evidence="1" id="KW-0472">Membrane</keyword>
<name>A0A8K0R195_9PLEO</name>
<feature type="transmembrane region" description="Helical" evidence="1">
    <location>
        <begin position="472"/>
        <end position="495"/>
    </location>
</feature>
<feature type="transmembrane region" description="Helical" evidence="1">
    <location>
        <begin position="41"/>
        <end position="65"/>
    </location>
</feature>
<feature type="transmembrane region" description="Helical" evidence="1">
    <location>
        <begin position="363"/>
        <end position="385"/>
    </location>
</feature>
<feature type="transmembrane region" description="Helical" evidence="1">
    <location>
        <begin position="428"/>
        <end position="446"/>
    </location>
</feature>
<evidence type="ECO:0000259" key="2">
    <source>
        <dbReference type="Pfam" id="PF20163"/>
    </source>
</evidence>
<sequence length="618" mass="69213">MQVLSAPNRAELDRAHAQQYWLHIGVPNVRNLKRIAPKRKIVWILLGLSSAPLHLLFNSVVFANLQANNYAVIPTTESWLQGEAYDTSSFLDFDDKARKSFATKLDDYRIDLTEQLILATGTKSPRYRNISTATCFNLYNNMYISDVGNVYLVQDLPTVWRNTANWTLVRNETSGSFTWSSNASYTYRTADLRNEPTNSRFPFQSSPTQGSPIPNPWMCSSHSLSSCGSDVPQNKSEWKPYDSTVTHCVIEQVETTHCKLQFSLPIAVTVILSNLVKAVCMAITLFVFKDHAALVTVGDAVASYLERADDETKNRCLYSRHEVEADWDRKDANGDRAPRLQPKTMKYKPKRRLWAMGASQERWIWTYATYFAAFCFAIPSMFYSLRGMPRSISGLWKVGFGTVNSNNLMNFSVSVFGGVLLANTPQALLSYLYLAYNALYTNLFVAREMSSYMHERKALRVTQPRGKQRDTYWLNVPFRYAVPMTVVSGVFHWLASQSLFMVQITITNEAREPARQISTCGYSPMAIILTLVVATIIAGSGVVMARFRHKGGMPLASSCSAAISAACHPPEGEVDAQLLPVQWGAVKHGSGEGDEEEVGHCSFSSWSVEVPIAGRVYA</sequence>
<dbReference type="InterPro" id="IPR046623">
    <property type="entry name" value="DUF6536"/>
</dbReference>
<feature type="transmembrane region" description="Helical" evidence="1">
    <location>
        <begin position="525"/>
        <end position="545"/>
    </location>
</feature>
<keyword evidence="1" id="KW-0812">Transmembrane</keyword>
<reference evidence="3" key="1">
    <citation type="journal article" date="2021" name="Nat. Commun.">
        <title>Genetic determinants of endophytism in the Arabidopsis root mycobiome.</title>
        <authorList>
            <person name="Mesny F."/>
            <person name="Miyauchi S."/>
            <person name="Thiergart T."/>
            <person name="Pickel B."/>
            <person name="Atanasova L."/>
            <person name="Karlsson M."/>
            <person name="Huettel B."/>
            <person name="Barry K.W."/>
            <person name="Haridas S."/>
            <person name="Chen C."/>
            <person name="Bauer D."/>
            <person name="Andreopoulos W."/>
            <person name="Pangilinan J."/>
            <person name="LaButti K."/>
            <person name="Riley R."/>
            <person name="Lipzen A."/>
            <person name="Clum A."/>
            <person name="Drula E."/>
            <person name="Henrissat B."/>
            <person name="Kohler A."/>
            <person name="Grigoriev I.V."/>
            <person name="Martin F.M."/>
            <person name="Hacquard S."/>
        </authorList>
    </citation>
    <scope>NUCLEOTIDE SEQUENCE</scope>
    <source>
        <strain evidence="3">MPI-SDFR-AT-0120</strain>
    </source>
</reference>
<dbReference type="Pfam" id="PF20163">
    <property type="entry name" value="DUF6536"/>
    <property type="match status" value="1"/>
</dbReference>
<evidence type="ECO:0000313" key="3">
    <source>
        <dbReference type="EMBL" id="KAH7079790.1"/>
    </source>
</evidence>